<organism evidence="2 3">
    <name type="scientific">Trichonephila clavata</name>
    <name type="common">Joro spider</name>
    <name type="synonym">Nephila clavata</name>
    <dbReference type="NCBI Taxonomy" id="2740835"/>
    <lineage>
        <taxon>Eukaryota</taxon>
        <taxon>Metazoa</taxon>
        <taxon>Ecdysozoa</taxon>
        <taxon>Arthropoda</taxon>
        <taxon>Chelicerata</taxon>
        <taxon>Arachnida</taxon>
        <taxon>Araneae</taxon>
        <taxon>Araneomorphae</taxon>
        <taxon>Entelegynae</taxon>
        <taxon>Araneoidea</taxon>
        <taxon>Nephilidae</taxon>
        <taxon>Trichonephila</taxon>
    </lineage>
</organism>
<proteinExistence type="predicted"/>
<gene>
    <name evidence="2" type="ORF">TNCT_166651</name>
</gene>
<evidence type="ECO:0000256" key="1">
    <source>
        <dbReference type="SAM" id="MobiDB-lite"/>
    </source>
</evidence>
<feature type="region of interest" description="Disordered" evidence="1">
    <location>
        <begin position="40"/>
        <end position="70"/>
    </location>
</feature>
<evidence type="ECO:0000313" key="2">
    <source>
        <dbReference type="EMBL" id="GFQ98512.1"/>
    </source>
</evidence>
<sequence>MITKVALKGGVLPETLEAKGGRTGGAGAILAGTKGASTTTLIAPSSSVQTGSQEDPDWAERPYEKLAETG</sequence>
<name>A0A8X6G8D3_TRICU</name>
<evidence type="ECO:0000313" key="3">
    <source>
        <dbReference type="Proteomes" id="UP000887116"/>
    </source>
</evidence>
<feature type="compositionally biased region" description="Basic and acidic residues" evidence="1">
    <location>
        <begin position="58"/>
        <end position="70"/>
    </location>
</feature>
<dbReference type="Proteomes" id="UP000887116">
    <property type="component" value="Unassembled WGS sequence"/>
</dbReference>
<dbReference type="AlphaFoldDB" id="A0A8X6G8D3"/>
<accession>A0A8X6G8D3</accession>
<keyword evidence="3" id="KW-1185">Reference proteome</keyword>
<comment type="caution">
    <text evidence="2">The sequence shown here is derived from an EMBL/GenBank/DDBJ whole genome shotgun (WGS) entry which is preliminary data.</text>
</comment>
<reference evidence="2" key="1">
    <citation type="submission" date="2020-07" db="EMBL/GenBank/DDBJ databases">
        <title>Multicomponent nature underlies the extraordinary mechanical properties of spider dragline silk.</title>
        <authorList>
            <person name="Kono N."/>
            <person name="Nakamura H."/>
            <person name="Mori M."/>
            <person name="Yoshida Y."/>
            <person name="Ohtoshi R."/>
            <person name="Malay A.D."/>
            <person name="Moran D.A.P."/>
            <person name="Tomita M."/>
            <person name="Numata K."/>
            <person name="Arakawa K."/>
        </authorList>
    </citation>
    <scope>NUCLEOTIDE SEQUENCE</scope>
</reference>
<feature type="compositionally biased region" description="Polar residues" evidence="1">
    <location>
        <begin position="40"/>
        <end position="53"/>
    </location>
</feature>
<dbReference type="EMBL" id="BMAO01034731">
    <property type="protein sequence ID" value="GFQ98512.1"/>
    <property type="molecule type" value="Genomic_DNA"/>
</dbReference>
<protein>
    <submittedName>
        <fullName evidence="2">Uncharacterized protein</fullName>
    </submittedName>
</protein>